<dbReference type="Gene3D" id="1.10.10.10">
    <property type="entry name" value="Winged helix-like DNA-binding domain superfamily/Winged helix DNA-binding domain"/>
    <property type="match status" value="1"/>
</dbReference>
<dbReference type="PRINTS" id="PR00035">
    <property type="entry name" value="HTHGNTR"/>
</dbReference>
<reference evidence="5 6" key="1">
    <citation type="submission" date="2024-01" db="EMBL/GenBank/DDBJ databases">
        <title>Seven novel Bacillus-like species.</title>
        <authorList>
            <person name="Liu G."/>
        </authorList>
    </citation>
    <scope>NUCLEOTIDE SEQUENCE [LARGE SCALE GENOMIC DNA]</scope>
    <source>
        <strain evidence="5 6">FJAT-51614</strain>
    </source>
</reference>
<evidence type="ECO:0000256" key="3">
    <source>
        <dbReference type="ARBA" id="ARBA00023163"/>
    </source>
</evidence>
<dbReference type="SMART" id="SM00345">
    <property type="entry name" value="HTH_GNTR"/>
    <property type="match status" value="1"/>
</dbReference>
<gene>
    <name evidence="5" type="ORF">WAX74_19675</name>
</gene>
<dbReference type="CDD" id="cd07377">
    <property type="entry name" value="WHTH_GntR"/>
    <property type="match status" value="1"/>
</dbReference>
<evidence type="ECO:0000256" key="1">
    <source>
        <dbReference type="ARBA" id="ARBA00023015"/>
    </source>
</evidence>
<dbReference type="Proteomes" id="UP001364890">
    <property type="component" value="Unassembled WGS sequence"/>
</dbReference>
<dbReference type="PANTHER" id="PTHR43537:SF5">
    <property type="entry name" value="UXU OPERON TRANSCRIPTIONAL REGULATOR"/>
    <property type="match status" value="1"/>
</dbReference>
<dbReference type="EMBL" id="JBAWSY010000029">
    <property type="protein sequence ID" value="MEI4771825.1"/>
    <property type="molecule type" value="Genomic_DNA"/>
</dbReference>
<proteinExistence type="predicted"/>
<dbReference type="SUPFAM" id="SSF46785">
    <property type="entry name" value="Winged helix' DNA-binding domain"/>
    <property type="match status" value="1"/>
</dbReference>
<sequence>MKILYHRLYEQVITYIQQGIKEGRFSVGERIPAERQLAEELGVSRGTLRDAFRILESKNIIKTRQGGGRVLMKPIEQLNSTEDDIMEQLKKAEILELLEARELLEVGMCELVCERISDDDIEELEVLLKNQADNLSDLSYDFYFHLSITAACQNRVLENFIKLNMKLIQEIREKNFMIHSNYQEAHEEHWEILNAIKKRDVELCKEAVKNHFRNIKVRLNLT</sequence>
<dbReference type="SMART" id="SM00895">
    <property type="entry name" value="FCD"/>
    <property type="match status" value="1"/>
</dbReference>
<accession>A0ABU8F9Y5</accession>
<protein>
    <submittedName>
        <fullName evidence="5">FCD domain-containing protein</fullName>
    </submittedName>
</protein>
<evidence type="ECO:0000313" key="6">
    <source>
        <dbReference type="Proteomes" id="UP001364890"/>
    </source>
</evidence>
<dbReference type="Pfam" id="PF00392">
    <property type="entry name" value="GntR"/>
    <property type="match status" value="1"/>
</dbReference>
<dbReference type="Gene3D" id="1.20.120.530">
    <property type="entry name" value="GntR ligand-binding domain-like"/>
    <property type="match status" value="1"/>
</dbReference>
<dbReference type="InterPro" id="IPR011711">
    <property type="entry name" value="GntR_C"/>
</dbReference>
<organism evidence="5 6">
    <name type="scientific">Psychrobacillus mangrovi</name>
    <dbReference type="NCBI Taxonomy" id="3117745"/>
    <lineage>
        <taxon>Bacteria</taxon>
        <taxon>Bacillati</taxon>
        <taxon>Bacillota</taxon>
        <taxon>Bacilli</taxon>
        <taxon>Bacillales</taxon>
        <taxon>Bacillaceae</taxon>
        <taxon>Psychrobacillus</taxon>
    </lineage>
</organism>
<keyword evidence="2" id="KW-0238">DNA-binding</keyword>
<feature type="domain" description="HTH gntR-type" evidence="4">
    <location>
        <begin position="6"/>
        <end position="74"/>
    </location>
</feature>
<comment type="caution">
    <text evidence="5">The sequence shown here is derived from an EMBL/GenBank/DDBJ whole genome shotgun (WGS) entry which is preliminary data.</text>
</comment>
<evidence type="ECO:0000259" key="4">
    <source>
        <dbReference type="PROSITE" id="PS50949"/>
    </source>
</evidence>
<dbReference type="RefSeq" id="WP_336499374.1">
    <property type="nucleotide sequence ID" value="NZ_JBAWSY010000029.1"/>
</dbReference>
<dbReference type="Pfam" id="PF07729">
    <property type="entry name" value="FCD"/>
    <property type="match status" value="1"/>
</dbReference>
<keyword evidence="1" id="KW-0805">Transcription regulation</keyword>
<dbReference type="InterPro" id="IPR000524">
    <property type="entry name" value="Tscrpt_reg_HTH_GntR"/>
</dbReference>
<dbReference type="InterPro" id="IPR036390">
    <property type="entry name" value="WH_DNA-bd_sf"/>
</dbReference>
<dbReference type="SUPFAM" id="SSF48008">
    <property type="entry name" value="GntR ligand-binding domain-like"/>
    <property type="match status" value="1"/>
</dbReference>
<evidence type="ECO:0000256" key="2">
    <source>
        <dbReference type="ARBA" id="ARBA00023125"/>
    </source>
</evidence>
<dbReference type="InterPro" id="IPR008920">
    <property type="entry name" value="TF_FadR/GntR_C"/>
</dbReference>
<dbReference type="InterPro" id="IPR036388">
    <property type="entry name" value="WH-like_DNA-bd_sf"/>
</dbReference>
<keyword evidence="6" id="KW-1185">Reference proteome</keyword>
<dbReference type="PROSITE" id="PS50949">
    <property type="entry name" value="HTH_GNTR"/>
    <property type="match status" value="1"/>
</dbReference>
<name>A0ABU8F9Y5_9BACI</name>
<evidence type="ECO:0000313" key="5">
    <source>
        <dbReference type="EMBL" id="MEI4771825.1"/>
    </source>
</evidence>
<dbReference type="PANTHER" id="PTHR43537">
    <property type="entry name" value="TRANSCRIPTIONAL REGULATOR, GNTR FAMILY"/>
    <property type="match status" value="1"/>
</dbReference>
<keyword evidence="3" id="KW-0804">Transcription</keyword>